<evidence type="ECO:0000256" key="1">
    <source>
        <dbReference type="ARBA" id="ARBA00022679"/>
    </source>
</evidence>
<dbReference type="EMBL" id="LT838272">
    <property type="protein sequence ID" value="SMB94289.1"/>
    <property type="molecule type" value="Genomic_DNA"/>
</dbReference>
<evidence type="ECO:0000256" key="2">
    <source>
        <dbReference type="ARBA" id="ARBA00023315"/>
    </source>
</evidence>
<dbReference type="Pfam" id="PF00583">
    <property type="entry name" value="Acetyltransf_1"/>
    <property type="match status" value="1"/>
</dbReference>
<dbReference type="Gene3D" id="3.40.630.30">
    <property type="match status" value="1"/>
</dbReference>
<protein>
    <submittedName>
        <fullName evidence="4">Acetyltransferase (GNAT) family protein</fullName>
    </submittedName>
</protein>
<dbReference type="InterPro" id="IPR016181">
    <property type="entry name" value="Acyl_CoA_acyltransferase"/>
</dbReference>
<dbReference type="SUPFAM" id="SSF55729">
    <property type="entry name" value="Acyl-CoA N-acyltransferases (Nat)"/>
    <property type="match status" value="1"/>
</dbReference>
<feature type="domain" description="N-acetyltransferase" evidence="3">
    <location>
        <begin position="1"/>
        <end position="154"/>
    </location>
</feature>
<dbReference type="PROSITE" id="PS51186">
    <property type="entry name" value="GNAT"/>
    <property type="match status" value="1"/>
</dbReference>
<dbReference type="InterPro" id="IPR050680">
    <property type="entry name" value="YpeA/RimI_acetyltransf"/>
</dbReference>
<dbReference type="AlphaFoldDB" id="A0A1W1VLM9"/>
<dbReference type="Proteomes" id="UP000192569">
    <property type="component" value="Chromosome I"/>
</dbReference>
<name>A0A1W1VLM9_9FIRM</name>
<dbReference type="PANTHER" id="PTHR43420">
    <property type="entry name" value="ACETYLTRANSFERASE"/>
    <property type="match status" value="1"/>
</dbReference>
<keyword evidence="2" id="KW-0012">Acyltransferase</keyword>
<proteinExistence type="predicted"/>
<dbReference type="InterPro" id="IPR000182">
    <property type="entry name" value="GNAT_dom"/>
</dbReference>
<dbReference type="CDD" id="cd04301">
    <property type="entry name" value="NAT_SF"/>
    <property type="match status" value="1"/>
</dbReference>
<dbReference type="GO" id="GO:0016747">
    <property type="term" value="F:acyltransferase activity, transferring groups other than amino-acyl groups"/>
    <property type="evidence" value="ECO:0007669"/>
    <property type="project" value="InterPro"/>
</dbReference>
<dbReference type="STRING" id="698762.SAMN00808754_1003"/>
<evidence type="ECO:0000259" key="3">
    <source>
        <dbReference type="PROSITE" id="PS51186"/>
    </source>
</evidence>
<evidence type="ECO:0000313" key="4">
    <source>
        <dbReference type="EMBL" id="SMB94289.1"/>
    </source>
</evidence>
<gene>
    <name evidence="4" type="ORF">SAMN00808754_1003</name>
</gene>
<accession>A0A1W1VLM9</accession>
<keyword evidence="5" id="KW-1185">Reference proteome</keyword>
<evidence type="ECO:0000313" key="5">
    <source>
        <dbReference type="Proteomes" id="UP000192569"/>
    </source>
</evidence>
<keyword evidence="1 4" id="KW-0808">Transferase</keyword>
<reference evidence="4 5" key="1">
    <citation type="submission" date="2017-04" db="EMBL/GenBank/DDBJ databases">
        <authorList>
            <person name="Afonso C.L."/>
            <person name="Miller P.J."/>
            <person name="Scott M.A."/>
            <person name="Spackman E."/>
            <person name="Goraichik I."/>
            <person name="Dimitrov K.M."/>
            <person name="Suarez D.L."/>
            <person name="Swayne D.E."/>
        </authorList>
    </citation>
    <scope>NUCLEOTIDE SEQUENCE [LARGE SCALE GENOMIC DNA]</scope>
    <source>
        <strain evidence="4 5">ToBE</strain>
    </source>
</reference>
<organism evidence="4 5">
    <name type="scientific">Thermanaeromonas toyohensis ToBE</name>
    <dbReference type="NCBI Taxonomy" id="698762"/>
    <lineage>
        <taxon>Bacteria</taxon>
        <taxon>Bacillati</taxon>
        <taxon>Bacillota</taxon>
        <taxon>Clostridia</taxon>
        <taxon>Neomoorellales</taxon>
        <taxon>Neomoorellaceae</taxon>
        <taxon>Thermanaeromonas</taxon>
    </lineage>
</organism>
<sequence>MSLTETAQLNKMRQTLIDVYLSGYAGMSEYAYTSSQDVWYYLKWLFRRSQGGFFLLLHSQLPRGFISTDPEWRDLDEKRIGEIHELVVTREFQGKGAGSLLLNRGIDFLCSKGHRRIGLWVGIHNYPAIHFYLRRGFRYGPVKGIWQRMYLDLGEITQKPS</sequence>